<keyword evidence="2" id="KW-0808">Transferase</keyword>
<name>A0A845M0I6_9RHOB</name>
<dbReference type="RefSeq" id="WP_161351966.1">
    <property type="nucleotide sequence ID" value="NZ_WTUX01000017.1"/>
</dbReference>
<dbReference type="Pfam" id="PF00535">
    <property type="entry name" value="Glycos_transf_2"/>
    <property type="match status" value="1"/>
</dbReference>
<dbReference type="GO" id="GO:0016740">
    <property type="term" value="F:transferase activity"/>
    <property type="evidence" value="ECO:0007669"/>
    <property type="project" value="UniProtKB-KW"/>
</dbReference>
<evidence type="ECO:0000259" key="1">
    <source>
        <dbReference type="Pfam" id="PF00535"/>
    </source>
</evidence>
<protein>
    <submittedName>
        <fullName evidence="2">Glycosyltransferase</fullName>
    </submittedName>
</protein>
<dbReference type="Gene3D" id="3.90.550.10">
    <property type="entry name" value="Spore Coat Polysaccharide Biosynthesis Protein SpsA, Chain A"/>
    <property type="match status" value="1"/>
</dbReference>
<dbReference type="InterPro" id="IPR001173">
    <property type="entry name" value="Glyco_trans_2-like"/>
</dbReference>
<keyword evidence="3" id="KW-1185">Reference proteome</keyword>
<dbReference type="InterPro" id="IPR029044">
    <property type="entry name" value="Nucleotide-diphossugar_trans"/>
</dbReference>
<sequence>MTETSDKMPDNATSRPLVTFLLISYNQEDYIRSAVEGAFAQNYEPLEIILSDDCSNDRTFDILKELAESYDGPHRVHVRQNTKNSGTLRHLQLAVDEAKGAFIVLAAGDDVSRPNRVEKLYDAWSSQGSWAIFSDFADIDYTGKVTKEHSKFEAIGEKRHGLASYIKGRTKEHNIVHGATSAYDRRVFEYITLPEDDYILAEDGALSLLLHILDKDVTYIGAPLVEYRKHDYSLTNSTRRRLSWSKLIKAEETIAMYARSSSNRCAFILESHRRMNQGEEPRIDIELIKRDMNNQRLVANWWNMNSQQRLMALPKMERTLLRWAFPRLMPRRLFLAFKFMAGYFRQKDAKQ</sequence>
<dbReference type="InterPro" id="IPR050834">
    <property type="entry name" value="Glycosyltransf_2"/>
</dbReference>
<dbReference type="PANTHER" id="PTHR43685:SF11">
    <property type="entry name" value="GLYCOSYLTRANSFERASE TAGX-RELATED"/>
    <property type="match status" value="1"/>
</dbReference>
<evidence type="ECO:0000313" key="2">
    <source>
        <dbReference type="EMBL" id="MZR13830.1"/>
    </source>
</evidence>
<gene>
    <name evidence="2" type="ORF">GQE99_12480</name>
</gene>
<dbReference type="PANTHER" id="PTHR43685">
    <property type="entry name" value="GLYCOSYLTRANSFERASE"/>
    <property type="match status" value="1"/>
</dbReference>
<dbReference type="SUPFAM" id="SSF53448">
    <property type="entry name" value="Nucleotide-diphospho-sugar transferases"/>
    <property type="match status" value="1"/>
</dbReference>
<reference evidence="2 3" key="1">
    <citation type="submission" date="2019-12" db="EMBL/GenBank/DDBJ databases">
        <title>Maritimibacter sp. nov. sp. isolated from sea sand.</title>
        <authorList>
            <person name="Kim J."/>
            <person name="Jeong S.E."/>
            <person name="Jung H.S."/>
            <person name="Jeon C.O."/>
        </authorList>
    </citation>
    <scope>NUCLEOTIDE SEQUENCE [LARGE SCALE GENOMIC DNA]</scope>
    <source>
        <strain evidence="2 3">DP07</strain>
    </source>
</reference>
<evidence type="ECO:0000313" key="3">
    <source>
        <dbReference type="Proteomes" id="UP000467322"/>
    </source>
</evidence>
<dbReference type="EMBL" id="WTUX01000017">
    <property type="protein sequence ID" value="MZR13830.1"/>
    <property type="molecule type" value="Genomic_DNA"/>
</dbReference>
<comment type="caution">
    <text evidence="2">The sequence shown here is derived from an EMBL/GenBank/DDBJ whole genome shotgun (WGS) entry which is preliminary data.</text>
</comment>
<organism evidence="2 3">
    <name type="scientific">Maritimibacter harenae</name>
    <dbReference type="NCBI Taxonomy" id="2606218"/>
    <lineage>
        <taxon>Bacteria</taxon>
        <taxon>Pseudomonadati</taxon>
        <taxon>Pseudomonadota</taxon>
        <taxon>Alphaproteobacteria</taxon>
        <taxon>Rhodobacterales</taxon>
        <taxon>Roseobacteraceae</taxon>
        <taxon>Maritimibacter</taxon>
    </lineage>
</organism>
<dbReference type="Proteomes" id="UP000467322">
    <property type="component" value="Unassembled WGS sequence"/>
</dbReference>
<dbReference type="AlphaFoldDB" id="A0A845M0I6"/>
<proteinExistence type="predicted"/>
<accession>A0A845M0I6</accession>
<feature type="domain" description="Glycosyltransferase 2-like" evidence="1">
    <location>
        <begin position="21"/>
        <end position="189"/>
    </location>
</feature>